<evidence type="ECO:0000313" key="4">
    <source>
        <dbReference type="EMBL" id="KFR10032.1"/>
    </source>
</evidence>
<dbReference type="PANTHER" id="PTHR33064:SF37">
    <property type="entry name" value="RIBONUCLEASE H"/>
    <property type="match status" value="1"/>
</dbReference>
<protein>
    <recommendedName>
        <fullName evidence="2">ribonuclease H</fullName>
        <ecNumber evidence="2">3.1.26.4</ecNumber>
    </recommendedName>
</protein>
<dbReference type="Proteomes" id="UP000053605">
    <property type="component" value="Unassembled WGS sequence"/>
</dbReference>
<gene>
    <name evidence="4" type="ORF">N306_10444</name>
</gene>
<dbReference type="AlphaFoldDB" id="A0A091W322"/>
<comment type="similarity">
    <text evidence="1">Belongs to the beta type-B retroviral polymerase family. HERV class-II K(HML-2) pol subfamily.</text>
</comment>
<dbReference type="EMBL" id="KK734678">
    <property type="protein sequence ID" value="KFR10032.1"/>
    <property type="molecule type" value="Genomic_DNA"/>
</dbReference>
<feature type="non-terminal residue" evidence="4">
    <location>
        <position position="1"/>
    </location>
</feature>
<feature type="domain" description="Reverse transcriptase" evidence="3">
    <location>
        <begin position="1"/>
        <end position="122"/>
    </location>
</feature>
<keyword evidence="5" id="KW-1185">Reference proteome</keyword>
<dbReference type="PROSITE" id="PS50878">
    <property type="entry name" value="RT_POL"/>
    <property type="match status" value="1"/>
</dbReference>
<dbReference type="GO" id="GO:0004523">
    <property type="term" value="F:RNA-DNA hybrid ribonuclease activity"/>
    <property type="evidence" value="ECO:0007669"/>
    <property type="project" value="UniProtKB-EC"/>
</dbReference>
<dbReference type="Gene3D" id="3.10.10.10">
    <property type="entry name" value="HIV Type 1 Reverse Transcriptase, subunit A, domain 1"/>
    <property type="match status" value="1"/>
</dbReference>
<dbReference type="EC" id="3.1.26.4" evidence="2"/>
<dbReference type="FunFam" id="3.30.70.270:FF:000020">
    <property type="entry name" value="Transposon Tf2-6 polyprotein-like Protein"/>
    <property type="match status" value="1"/>
</dbReference>
<dbReference type="STRING" id="30419.A0A091W322"/>
<evidence type="ECO:0000256" key="1">
    <source>
        <dbReference type="ARBA" id="ARBA00010879"/>
    </source>
</evidence>
<name>A0A091W322_OPIHO</name>
<accession>A0A091W322</accession>
<dbReference type="InterPro" id="IPR043128">
    <property type="entry name" value="Rev_trsase/Diguanyl_cyclase"/>
</dbReference>
<dbReference type="Gene3D" id="3.30.70.270">
    <property type="match status" value="2"/>
</dbReference>
<dbReference type="InterPro" id="IPR043502">
    <property type="entry name" value="DNA/RNA_pol_sf"/>
</dbReference>
<evidence type="ECO:0000259" key="3">
    <source>
        <dbReference type="PROSITE" id="PS50878"/>
    </source>
</evidence>
<dbReference type="PANTHER" id="PTHR33064">
    <property type="entry name" value="POL PROTEIN"/>
    <property type="match status" value="1"/>
</dbReference>
<feature type="non-terminal residue" evidence="4">
    <location>
        <position position="220"/>
    </location>
</feature>
<dbReference type="Pfam" id="PF00078">
    <property type="entry name" value="RVT_1"/>
    <property type="match status" value="1"/>
</dbReference>
<evidence type="ECO:0000313" key="5">
    <source>
        <dbReference type="Proteomes" id="UP000053605"/>
    </source>
</evidence>
<organism evidence="4 5">
    <name type="scientific">Opisthocomus hoazin</name>
    <name type="common">Hoatzin</name>
    <name type="synonym">Phasianus hoazin</name>
    <dbReference type="NCBI Taxonomy" id="30419"/>
    <lineage>
        <taxon>Eukaryota</taxon>
        <taxon>Metazoa</taxon>
        <taxon>Chordata</taxon>
        <taxon>Craniata</taxon>
        <taxon>Vertebrata</taxon>
        <taxon>Euteleostomi</taxon>
        <taxon>Archelosauria</taxon>
        <taxon>Archosauria</taxon>
        <taxon>Dinosauria</taxon>
        <taxon>Saurischia</taxon>
        <taxon>Theropoda</taxon>
        <taxon>Coelurosauria</taxon>
        <taxon>Aves</taxon>
        <taxon>Neognathae</taxon>
        <taxon>Neoaves</taxon>
        <taxon>Opisthocomiformes</taxon>
        <taxon>Opisthocomidae</taxon>
        <taxon>Opisthocomus</taxon>
    </lineage>
</organism>
<reference evidence="4 5" key="1">
    <citation type="submission" date="2014-04" db="EMBL/GenBank/DDBJ databases">
        <title>Genome evolution of avian class.</title>
        <authorList>
            <person name="Zhang G."/>
            <person name="Li C."/>
        </authorList>
    </citation>
    <scope>NUCLEOTIDE SEQUENCE [LARGE SCALE GENOMIC DNA]</scope>
    <source>
        <strain evidence="4">BGI_N306</strain>
    </source>
</reference>
<dbReference type="InterPro" id="IPR051320">
    <property type="entry name" value="Viral_Replic_Matur_Polypro"/>
</dbReference>
<dbReference type="InterPro" id="IPR000477">
    <property type="entry name" value="RT_dom"/>
</dbReference>
<evidence type="ECO:0000256" key="2">
    <source>
        <dbReference type="ARBA" id="ARBA00012180"/>
    </source>
</evidence>
<sequence>YYTVLDLTGAFFSIPIAEQSQHIFAFTWQGKQLTWTRLPQGFTSSPTIFSQILRNDLQDLNFPRLSVLIQYVDDLLLVIKPKENCIRDTKYLCCQLVQKGHRVSPSKLQFCQTKVKYLGFLLSPGKIEIDAERVKIIQELPRPTTKKQLRGFFGQVGFCRPWIPGFSEIAKPLHEATRNEEVKPITWGSKREKAFRTLKNALLNAPALGLPDYSKPFKLY</sequence>
<dbReference type="SUPFAM" id="SSF56672">
    <property type="entry name" value="DNA/RNA polymerases"/>
    <property type="match status" value="1"/>
</dbReference>
<proteinExistence type="inferred from homology"/>
<dbReference type="PhylomeDB" id="A0A091W322"/>